<dbReference type="Pfam" id="PF13412">
    <property type="entry name" value="HTH_24"/>
    <property type="match status" value="1"/>
</dbReference>
<keyword evidence="3" id="KW-0804">Transcription</keyword>
<comment type="caution">
    <text evidence="5">The sequence shown here is derived from an EMBL/GenBank/DDBJ whole genome shotgun (WGS) entry which is preliminary data.</text>
</comment>
<dbReference type="Proteomes" id="UP000642993">
    <property type="component" value="Unassembled WGS sequence"/>
</dbReference>
<dbReference type="SMART" id="SM00344">
    <property type="entry name" value="HTH_ASNC"/>
    <property type="match status" value="1"/>
</dbReference>
<evidence type="ECO:0000259" key="4">
    <source>
        <dbReference type="PROSITE" id="PS50956"/>
    </source>
</evidence>
<dbReference type="InterPro" id="IPR019887">
    <property type="entry name" value="Tscrpt_reg_AsnC/Lrp_C"/>
</dbReference>
<dbReference type="SUPFAM" id="SSF54909">
    <property type="entry name" value="Dimeric alpha+beta barrel"/>
    <property type="match status" value="1"/>
</dbReference>
<dbReference type="SUPFAM" id="SSF46785">
    <property type="entry name" value="Winged helix' DNA-binding domain"/>
    <property type="match status" value="1"/>
</dbReference>
<dbReference type="AlphaFoldDB" id="A0A927JAU7"/>
<gene>
    <name evidence="5" type="ORF">HT102_04535</name>
</gene>
<dbReference type="InterPro" id="IPR011008">
    <property type="entry name" value="Dimeric_a/b-barrel"/>
</dbReference>
<evidence type="ECO:0000313" key="5">
    <source>
        <dbReference type="EMBL" id="MBD8505750.1"/>
    </source>
</evidence>
<keyword evidence="2" id="KW-0238">DNA-binding</keyword>
<sequence>MSATFDKLDLTILRLLLEQPRAGVREYARQLGIARGTAQARIDKLQRSGVIASYAPRISPTALGFGGLAYIHIHLAQGQLDTTSRLLAAIPEIIAADSIAGEGDLICHVVAKDNHELERVIQRIIATPGVVRTRTEIVLSRRIENRVIPLIESLAAELG</sequence>
<accession>A0A927JAU7</accession>
<evidence type="ECO:0000256" key="1">
    <source>
        <dbReference type="ARBA" id="ARBA00023015"/>
    </source>
</evidence>
<dbReference type="PANTHER" id="PTHR30154">
    <property type="entry name" value="LEUCINE-RESPONSIVE REGULATORY PROTEIN"/>
    <property type="match status" value="1"/>
</dbReference>
<reference evidence="5" key="1">
    <citation type="submission" date="2020-09" db="EMBL/GenBank/DDBJ databases">
        <title>Hoyosella lacisalsi sp. nov., a halotolerant actinobacterium isolated from soil of Lake Gudzhirganskoe.</title>
        <authorList>
            <person name="Yang Q."/>
            <person name="Guo P.Y."/>
            <person name="Liu S.W."/>
            <person name="Li F.N."/>
            <person name="Sun C.H."/>
        </authorList>
    </citation>
    <scope>NUCLEOTIDE SEQUENCE</scope>
    <source>
        <strain evidence="5">G463</strain>
    </source>
</reference>
<evidence type="ECO:0000256" key="3">
    <source>
        <dbReference type="ARBA" id="ARBA00023163"/>
    </source>
</evidence>
<dbReference type="InterPro" id="IPR036388">
    <property type="entry name" value="WH-like_DNA-bd_sf"/>
</dbReference>
<organism evidence="5 6">
    <name type="scientific">Lolliginicoccus lacisalsi</name>
    <dbReference type="NCBI Taxonomy" id="2742202"/>
    <lineage>
        <taxon>Bacteria</taxon>
        <taxon>Bacillati</taxon>
        <taxon>Actinomycetota</taxon>
        <taxon>Actinomycetes</taxon>
        <taxon>Mycobacteriales</taxon>
        <taxon>Hoyosellaceae</taxon>
        <taxon>Lolliginicoccus</taxon>
    </lineage>
</organism>
<evidence type="ECO:0000256" key="2">
    <source>
        <dbReference type="ARBA" id="ARBA00023125"/>
    </source>
</evidence>
<dbReference type="EMBL" id="JACYWE010000002">
    <property type="protein sequence ID" value="MBD8505750.1"/>
    <property type="molecule type" value="Genomic_DNA"/>
</dbReference>
<dbReference type="Pfam" id="PF01037">
    <property type="entry name" value="AsnC_trans_reg"/>
    <property type="match status" value="1"/>
</dbReference>
<dbReference type="GO" id="GO:0043200">
    <property type="term" value="P:response to amino acid"/>
    <property type="evidence" value="ECO:0007669"/>
    <property type="project" value="TreeGrafter"/>
</dbReference>
<dbReference type="GO" id="GO:0043565">
    <property type="term" value="F:sequence-specific DNA binding"/>
    <property type="evidence" value="ECO:0007669"/>
    <property type="project" value="InterPro"/>
</dbReference>
<dbReference type="Gene3D" id="1.10.10.10">
    <property type="entry name" value="Winged helix-like DNA-binding domain superfamily/Winged helix DNA-binding domain"/>
    <property type="match status" value="1"/>
</dbReference>
<dbReference type="PROSITE" id="PS50956">
    <property type="entry name" value="HTH_ASNC_2"/>
    <property type="match status" value="1"/>
</dbReference>
<name>A0A927JAU7_9ACTN</name>
<dbReference type="InterPro" id="IPR000485">
    <property type="entry name" value="AsnC-type_HTH_dom"/>
</dbReference>
<dbReference type="RefSeq" id="WP_192038217.1">
    <property type="nucleotide sequence ID" value="NZ_JACYWE010000002.1"/>
</dbReference>
<dbReference type="GO" id="GO:0005829">
    <property type="term" value="C:cytosol"/>
    <property type="evidence" value="ECO:0007669"/>
    <property type="project" value="TreeGrafter"/>
</dbReference>
<protein>
    <submittedName>
        <fullName evidence="5">Lrp/AsnC family transcriptional regulator</fullName>
    </submittedName>
</protein>
<dbReference type="InterPro" id="IPR036390">
    <property type="entry name" value="WH_DNA-bd_sf"/>
</dbReference>
<dbReference type="Gene3D" id="3.30.70.920">
    <property type="match status" value="1"/>
</dbReference>
<feature type="domain" description="HTH asnC-type" evidence="4">
    <location>
        <begin position="5"/>
        <end position="66"/>
    </location>
</feature>
<evidence type="ECO:0000313" key="6">
    <source>
        <dbReference type="Proteomes" id="UP000642993"/>
    </source>
</evidence>
<dbReference type="InterPro" id="IPR019888">
    <property type="entry name" value="Tscrpt_reg_AsnC-like"/>
</dbReference>
<dbReference type="PANTHER" id="PTHR30154:SF34">
    <property type="entry name" value="TRANSCRIPTIONAL REGULATOR AZLB"/>
    <property type="match status" value="1"/>
</dbReference>
<keyword evidence="6" id="KW-1185">Reference proteome</keyword>
<keyword evidence="1" id="KW-0805">Transcription regulation</keyword>
<proteinExistence type="predicted"/>
<dbReference type="PRINTS" id="PR00033">
    <property type="entry name" value="HTHASNC"/>
</dbReference>